<dbReference type="EMBL" id="OX459962">
    <property type="protein sequence ID" value="CAI9167015.1"/>
    <property type="molecule type" value="Genomic_DNA"/>
</dbReference>
<protein>
    <submittedName>
        <fullName evidence="2">Uncharacterized protein</fullName>
    </submittedName>
</protein>
<feature type="region of interest" description="Disordered" evidence="1">
    <location>
        <begin position="1"/>
        <end position="73"/>
    </location>
</feature>
<evidence type="ECO:0000313" key="2">
    <source>
        <dbReference type="EMBL" id="CAI9167015.1"/>
    </source>
</evidence>
<organism evidence="2 3">
    <name type="scientific">Rangifer tarandus platyrhynchus</name>
    <name type="common">Svalbard reindeer</name>
    <dbReference type="NCBI Taxonomy" id="3082113"/>
    <lineage>
        <taxon>Eukaryota</taxon>
        <taxon>Metazoa</taxon>
        <taxon>Chordata</taxon>
        <taxon>Craniata</taxon>
        <taxon>Vertebrata</taxon>
        <taxon>Euteleostomi</taxon>
        <taxon>Mammalia</taxon>
        <taxon>Eutheria</taxon>
        <taxon>Laurasiatheria</taxon>
        <taxon>Artiodactyla</taxon>
        <taxon>Ruminantia</taxon>
        <taxon>Pecora</taxon>
        <taxon>Cervidae</taxon>
        <taxon>Odocoileinae</taxon>
        <taxon>Rangifer</taxon>
    </lineage>
</organism>
<proteinExistence type="predicted"/>
<evidence type="ECO:0000256" key="1">
    <source>
        <dbReference type="SAM" id="MobiDB-lite"/>
    </source>
</evidence>
<feature type="region of interest" description="Disordered" evidence="1">
    <location>
        <begin position="101"/>
        <end position="157"/>
    </location>
</feature>
<accession>A0ABN8Z0U8</accession>
<evidence type="ECO:0000313" key="3">
    <source>
        <dbReference type="Proteomes" id="UP001176941"/>
    </source>
</evidence>
<reference evidence="2" key="1">
    <citation type="submission" date="2023-04" db="EMBL/GenBank/DDBJ databases">
        <authorList>
            <consortium name="ELIXIR-Norway"/>
        </authorList>
    </citation>
    <scope>NUCLEOTIDE SEQUENCE [LARGE SCALE GENOMIC DNA]</scope>
</reference>
<feature type="compositionally biased region" description="Basic residues" evidence="1">
    <location>
        <begin position="146"/>
        <end position="157"/>
    </location>
</feature>
<name>A0ABN8Z0U8_RANTA</name>
<keyword evidence="3" id="KW-1185">Reference proteome</keyword>
<sequence>MARPLSGRPGELTPSGEGGQRLRRQWKRRKVAVGSSGKRRGSASLHPALKSCAPAPRGRWESKPRPGSPCLRQSSRELNQLALSGRGNWVPVFRAPPTKLLANHMQRASPGPAYSKPDRTQGRAAMNPAWDSPTPTCSLSSGTRGRGGKRRAKGKVR</sequence>
<dbReference type="Proteomes" id="UP001176941">
    <property type="component" value="Chromosome 26"/>
</dbReference>
<feature type="compositionally biased region" description="Basic residues" evidence="1">
    <location>
        <begin position="21"/>
        <end position="41"/>
    </location>
</feature>
<gene>
    <name evidence="2" type="ORF">MRATA1EN1_LOCUS15977</name>
</gene>